<dbReference type="EMBL" id="KZ668613">
    <property type="protein sequence ID" value="PPR87353.1"/>
    <property type="molecule type" value="Genomic_DNA"/>
</dbReference>
<organism evidence="2 3">
    <name type="scientific">Gossypium barbadense</name>
    <name type="common">Sea Island cotton</name>
    <name type="synonym">Hibiscus barbadensis</name>
    <dbReference type="NCBI Taxonomy" id="3634"/>
    <lineage>
        <taxon>Eukaryota</taxon>
        <taxon>Viridiplantae</taxon>
        <taxon>Streptophyta</taxon>
        <taxon>Embryophyta</taxon>
        <taxon>Tracheophyta</taxon>
        <taxon>Spermatophyta</taxon>
        <taxon>Magnoliopsida</taxon>
        <taxon>eudicotyledons</taxon>
        <taxon>Gunneridae</taxon>
        <taxon>Pentapetalae</taxon>
        <taxon>rosids</taxon>
        <taxon>malvids</taxon>
        <taxon>Malvales</taxon>
        <taxon>Malvaceae</taxon>
        <taxon>Malvoideae</taxon>
        <taxon>Gossypium</taxon>
    </lineage>
</organism>
<dbReference type="Proteomes" id="UP000239757">
    <property type="component" value="Unassembled WGS sequence"/>
</dbReference>
<dbReference type="OrthoDB" id="10650995at2759"/>
<feature type="region of interest" description="Disordered" evidence="1">
    <location>
        <begin position="57"/>
        <end position="87"/>
    </location>
</feature>
<feature type="region of interest" description="Disordered" evidence="1">
    <location>
        <begin position="164"/>
        <end position="187"/>
    </location>
</feature>
<name>A0A2P5W8D4_GOSBA</name>
<feature type="compositionally biased region" description="Polar residues" evidence="1">
    <location>
        <begin position="16"/>
        <end position="29"/>
    </location>
</feature>
<reference evidence="2 3" key="1">
    <citation type="submission" date="2015-01" db="EMBL/GenBank/DDBJ databases">
        <title>Genome of allotetraploid Gossypium barbadense reveals genomic plasticity and fiber elongation in cotton evolution.</title>
        <authorList>
            <person name="Chen X."/>
            <person name="Liu X."/>
            <person name="Zhao B."/>
            <person name="Zheng H."/>
            <person name="Hu Y."/>
            <person name="Lu G."/>
            <person name="Yang C."/>
            <person name="Chen J."/>
            <person name="Shan C."/>
            <person name="Zhang L."/>
            <person name="Zhou Y."/>
            <person name="Wang L."/>
            <person name="Guo W."/>
            <person name="Bai Y."/>
            <person name="Ruan J."/>
            <person name="Shangguan X."/>
            <person name="Mao Y."/>
            <person name="Jiang J."/>
            <person name="Zhu Y."/>
            <person name="Lei J."/>
            <person name="Kang H."/>
            <person name="Chen S."/>
            <person name="He X."/>
            <person name="Wang R."/>
            <person name="Wang Y."/>
            <person name="Chen J."/>
            <person name="Wang L."/>
            <person name="Yu S."/>
            <person name="Wang B."/>
            <person name="Wei J."/>
            <person name="Song S."/>
            <person name="Lu X."/>
            <person name="Gao Z."/>
            <person name="Gu W."/>
            <person name="Deng X."/>
            <person name="Ma D."/>
            <person name="Wang S."/>
            <person name="Liang W."/>
            <person name="Fang L."/>
            <person name="Cai C."/>
            <person name="Zhu X."/>
            <person name="Zhou B."/>
            <person name="Zhang Y."/>
            <person name="Chen Z."/>
            <person name="Xu S."/>
            <person name="Zhu R."/>
            <person name="Wang S."/>
            <person name="Zhang T."/>
            <person name="Zhao G."/>
        </authorList>
    </citation>
    <scope>NUCLEOTIDE SEQUENCE [LARGE SCALE GENOMIC DNA]</scope>
    <source>
        <strain evidence="3">cv. Xinhai21</strain>
        <tissue evidence="2">Leaf</tissue>
    </source>
</reference>
<evidence type="ECO:0000313" key="3">
    <source>
        <dbReference type="Proteomes" id="UP000239757"/>
    </source>
</evidence>
<evidence type="ECO:0000256" key="1">
    <source>
        <dbReference type="SAM" id="MobiDB-lite"/>
    </source>
</evidence>
<protein>
    <submittedName>
        <fullName evidence="2">Uncharacterized protein</fullName>
    </submittedName>
</protein>
<sequence>MQSLLPQKKPKANQAKGASSSQQFATLSVLNPEDSLQEPTTFLPNPLQEANVVQVPNEQADLLTGPSGDSGHANESKLDNTTALFKPGSEYPKKVSIKLTEEPLGTNSSGSKERKINGKIGVARGGKNSNIAMRGRGSRLKALTNSRVSLVNTVEEMVNLISTELTNEKDIGLHDESDPSDTSEPQQ</sequence>
<proteinExistence type="predicted"/>
<feature type="compositionally biased region" description="Basic and acidic residues" evidence="1">
    <location>
        <begin position="166"/>
        <end position="177"/>
    </location>
</feature>
<feature type="region of interest" description="Disordered" evidence="1">
    <location>
        <begin position="1"/>
        <end position="43"/>
    </location>
</feature>
<accession>A0A2P5W8D4</accession>
<gene>
    <name evidence="2" type="ORF">GOBAR_AA33337</name>
</gene>
<evidence type="ECO:0000313" key="2">
    <source>
        <dbReference type="EMBL" id="PPR87353.1"/>
    </source>
</evidence>
<dbReference type="AlphaFoldDB" id="A0A2P5W8D4"/>